<dbReference type="EMBL" id="BSNN01000001">
    <property type="protein sequence ID" value="GLQ33776.1"/>
    <property type="molecule type" value="Genomic_DNA"/>
</dbReference>
<evidence type="ECO:0000313" key="2">
    <source>
        <dbReference type="Proteomes" id="UP001156694"/>
    </source>
</evidence>
<name>A0ABQ5VR82_9RHOB</name>
<sequence>MSDQALGVEEIEALYTTEQGYRFARWGRPIAPVIFGVDDQTLSHLKAAITTTVGITGGSIAETDPELGANFMWFFCQSWDEILAVPDLDRMIPNLGEIIPQLKARNANRYRSFAFDAEGGIKMCIVLVRLSEADADIPAHVLATGETFQCLTLFQSNAFADHSPIAVLKENGLCLAKPNYAALVRAAYDPVMPIAADDPSHALRLAARAGMLFADMHQEGAQ</sequence>
<accession>A0ABQ5VR82</accession>
<comment type="caution">
    <text evidence="1">The sequence shown here is derived from an EMBL/GenBank/DDBJ whole genome shotgun (WGS) entry which is preliminary data.</text>
</comment>
<dbReference type="Proteomes" id="UP001156694">
    <property type="component" value="Unassembled WGS sequence"/>
</dbReference>
<proteinExistence type="predicted"/>
<keyword evidence="2" id="KW-1185">Reference proteome</keyword>
<protein>
    <submittedName>
        <fullName evidence="1">Uncharacterized protein</fullName>
    </submittedName>
</protein>
<gene>
    <name evidence="1" type="ORF">GCM10007939_00590</name>
</gene>
<reference evidence="2" key="1">
    <citation type="journal article" date="2019" name="Int. J. Syst. Evol. Microbiol.">
        <title>The Global Catalogue of Microorganisms (GCM) 10K type strain sequencing project: providing services to taxonomists for standard genome sequencing and annotation.</title>
        <authorList>
            <consortium name="The Broad Institute Genomics Platform"/>
            <consortium name="The Broad Institute Genome Sequencing Center for Infectious Disease"/>
            <person name="Wu L."/>
            <person name="Ma J."/>
        </authorList>
    </citation>
    <scope>NUCLEOTIDE SEQUENCE [LARGE SCALE GENOMIC DNA]</scope>
    <source>
        <strain evidence="2">NBRC 110140</strain>
    </source>
</reference>
<evidence type="ECO:0000313" key="1">
    <source>
        <dbReference type="EMBL" id="GLQ33776.1"/>
    </source>
</evidence>
<organism evidence="1 2">
    <name type="scientific">Amylibacter marinus</name>
    <dbReference type="NCBI Taxonomy" id="1475483"/>
    <lineage>
        <taxon>Bacteria</taxon>
        <taxon>Pseudomonadati</taxon>
        <taxon>Pseudomonadota</taxon>
        <taxon>Alphaproteobacteria</taxon>
        <taxon>Rhodobacterales</taxon>
        <taxon>Paracoccaceae</taxon>
        <taxon>Amylibacter</taxon>
    </lineage>
</organism>
<dbReference type="RefSeq" id="WP_284375003.1">
    <property type="nucleotide sequence ID" value="NZ_BSNN01000001.1"/>
</dbReference>